<name>A0ABN1H0X1_9CAUL</name>
<protein>
    <submittedName>
        <fullName evidence="1">Uncharacterized protein</fullName>
    </submittedName>
</protein>
<proteinExistence type="predicted"/>
<gene>
    <name evidence="1" type="ORF">GCM10009422_23170</name>
</gene>
<evidence type="ECO:0000313" key="2">
    <source>
        <dbReference type="Proteomes" id="UP001501352"/>
    </source>
</evidence>
<reference evidence="1 2" key="1">
    <citation type="journal article" date="2019" name="Int. J. Syst. Evol. Microbiol.">
        <title>The Global Catalogue of Microorganisms (GCM) 10K type strain sequencing project: providing services to taxonomists for standard genome sequencing and annotation.</title>
        <authorList>
            <consortium name="The Broad Institute Genomics Platform"/>
            <consortium name="The Broad Institute Genome Sequencing Center for Infectious Disease"/>
            <person name="Wu L."/>
            <person name="Ma J."/>
        </authorList>
    </citation>
    <scope>NUCLEOTIDE SEQUENCE [LARGE SCALE GENOMIC DNA]</scope>
    <source>
        <strain evidence="1 2">JCM 12928</strain>
    </source>
</reference>
<accession>A0ABN1H0X1</accession>
<evidence type="ECO:0000313" key="1">
    <source>
        <dbReference type="EMBL" id="GAA0625831.1"/>
    </source>
</evidence>
<comment type="caution">
    <text evidence="1">The sequence shown here is derived from an EMBL/GenBank/DDBJ whole genome shotgun (WGS) entry which is preliminary data.</text>
</comment>
<dbReference type="EMBL" id="BAAAGA010000005">
    <property type="protein sequence ID" value="GAA0625831.1"/>
    <property type="molecule type" value="Genomic_DNA"/>
</dbReference>
<dbReference type="RefSeq" id="WP_343793921.1">
    <property type="nucleotide sequence ID" value="NZ_BAAAGA010000005.1"/>
</dbReference>
<dbReference type="Proteomes" id="UP001501352">
    <property type="component" value="Unassembled WGS sequence"/>
</dbReference>
<sequence length="91" mass="10357">MRDIRSDWYEPRNPDAHPRGRLVVRCMSPGCEHAALMDPRPIFGSRRDWPQEGHSTRFRCVCGGRESQVSYTANTAQANGTVSADVIRLWL</sequence>
<keyword evidence="2" id="KW-1185">Reference proteome</keyword>
<organism evidence="1 2">
    <name type="scientific">Brevundimonas kwangchunensis</name>
    <dbReference type="NCBI Taxonomy" id="322163"/>
    <lineage>
        <taxon>Bacteria</taxon>
        <taxon>Pseudomonadati</taxon>
        <taxon>Pseudomonadota</taxon>
        <taxon>Alphaproteobacteria</taxon>
        <taxon>Caulobacterales</taxon>
        <taxon>Caulobacteraceae</taxon>
        <taxon>Brevundimonas</taxon>
    </lineage>
</organism>